<accession>A0ABN8J447</accession>
<feature type="compositionally biased region" description="Basic and acidic residues" evidence="1">
    <location>
        <begin position="108"/>
        <end position="117"/>
    </location>
</feature>
<evidence type="ECO:0000313" key="3">
    <source>
        <dbReference type="Proteomes" id="UP000837857"/>
    </source>
</evidence>
<reference evidence="2" key="1">
    <citation type="submission" date="2022-03" db="EMBL/GenBank/DDBJ databases">
        <authorList>
            <person name="Martin H S."/>
        </authorList>
    </citation>
    <scope>NUCLEOTIDE SEQUENCE</scope>
</reference>
<evidence type="ECO:0000256" key="1">
    <source>
        <dbReference type="SAM" id="MobiDB-lite"/>
    </source>
</evidence>
<name>A0ABN8J447_9NEOP</name>
<feature type="compositionally biased region" description="Basic and acidic residues" evidence="1">
    <location>
        <begin position="9"/>
        <end position="19"/>
    </location>
</feature>
<proteinExistence type="predicted"/>
<sequence>MALGRKAKATKERSQRRGATEGVGNGSGTNCGGMVSRWRAGAGAGEGRCGRVVPRGPVRARPRLINTAALPGRVTSPPEIRAQRRAAVNDSRNRCTPRTRTYRKLRTGRADDDDGRR</sequence>
<feature type="compositionally biased region" description="Basic residues" evidence="1">
    <location>
        <begin position="95"/>
        <end position="107"/>
    </location>
</feature>
<evidence type="ECO:0000313" key="2">
    <source>
        <dbReference type="EMBL" id="CAH2072926.1"/>
    </source>
</evidence>
<feature type="non-terminal residue" evidence="2">
    <location>
        <position position="117"/>
    </location>
</feature>
<gene>
    <name evidence="2" type="ORF">IPOD504_LOCUS15400</name>
</gene>
<keyword evidence="3" id="KW-1185">Reference proteome</keyword>
<dbReference type="Proteomes" id="UP000837857">
    <property type="component" value="Chromosome 7"/>
</dbReference>
<feature type="compositionally biased region" description="Gly residues" evidence="1">
    <location>
        <begin position="21"/>
        <end position="31"/>
    </location>
</feature>
<feature type="compositionally biased region" description="Low complexity" evidence="1">
    <location>
        <begin position="50"/>
        <end position="59"/>
    </location>
</feature>
<feature type="region of interest" description="Disordered" evidence="1">
    <location>
        <begin position="1"/>
        <end position="117"/>
    </location>
</feature>
<dbReference type="EMBL" id="OW152819">
    <property type="protein sequence ID" value="CAH2072926.1"/>
    <property type="molecule type" value="Genomic_DNA"/>
</dbReference>
<protein>
    <submittedName>
        <fullName evidence="2">Uncharacterized protein</fullName>
    </submittedName>
</protein>
<organism evidence="2 3">
    <name type="scientific">Iphiclides podalirius</name>
    <name type="common">scarce swallowtail</name>
    <dbReference type="NCBI Taxonomy" id="110791"/>
    <lineage>
        <taxon>Eukaryota</taxon>
        <taxon>Metazoa</taxon>
        <taxon>Ecdysozoa</taxon>
        <taxon>Arthropoda</taxon>
        <taxon>Hexapoda</taxon>
        <taxon>Insecta</taxon>
        <taxon>Pterygota</taxon>
        <taxon>Neoptera</taxon>
        <taxon>Endopterygota</taxon>
        <taxon>Lepidoptera</taxon>
        <taxon>Glossata</taxon>
        <taxon>Ditrysia</taxon>
        <taxon>Papilionoidea</taxon>
        <taxon>Papilionidae</taxon>
        <taxon>Papilioninae</taxon>
        <taxon>Iphiclides</taxon>
    </lineage>
</organism>